<keyword evidence="1" id="KW-1133">Transmembrane helix</keyword>
<feature type="transmembrane region" description="Helical" evidence="1">
    <location>
        <begin position="25"/>
        <end position="45"/>
    </location>
</feature>
<dbReference type="InterPro" id="IPR045340">
    <property type="entry name" value="DUF6533"/>
</dbReference>
<accession>A0A2H3JWY7</accession>
<organism evidence="3 4">
    <name type="scientific">Wolfiporia cocos (strain MD-104)</name>
    <name type="common">Brown rot fungus</name>
    <dbReference type="NCBI Taxonomy" id="742152"/>
    <lineage>
        <taxon>Eukaryota</taxon>
        <taxon>Fungi</taxon>
        <taxon>Dikarya</taxon>
        <taxon>Basidiomycota</taxon>
        <taxon>Agaricomycotina</taxon>
        <taxon>Agaricomycetes</taxon>
        <taxon>Polyporales</taxon>
        <taxon>Phaeolaceae</taxon>
        <taxon>Wolfiporia</taxon>
    </lineage>
</organism>
<evidence type="ECO:0000256" key="1">
    <source>
        <dbReference type="SAM" id="Phobius"/>
    </source>
</evidence>
<sequence length="137" mass="15582">LLVYDYTLTLVQEIQYVWSNGRRSATIIFVANRCVMISLAVSFFLDLATSSPAYGPVSTSICLITERSCHSHARILSISVLRIYAVPNQSWVLAMLTLVLGVTPLAFNVVRNLHQLLIFLIHRDHYLFCRRSREPQS</sequence>
<reference evidence="3 4" key="1">
    <citation type="journal article" date="2012" name="Science">
        <title>The Paleozoic origin of enzymatic lignin decomposition reconstructed from 31 fungal genomes.</title>
        <authorList>
            <person name="Floudas D."/>
            <person name="Binder M."/>
            <person name="Riley R."/>
            <person name="Barry K."/>
            <person name="Blanchette R.A."/>
            <person name="Henrissat B."/>
            <person name="Martinez A.T."/>
            <person name="Otillar R."/>
            <person name="Spatafora J.W."/>
            <person name="Yadav J.S."/>
            <person name="Aerts A."/>
            <person name="Benoit I."/>
            <person name="Boyd A."/>
            <person name="Carlson A."/>
            <person name="Copeland A."/>
            <person name="Coutinho P.M."/>
            <person name="de Vries R.P."/>
            <person name="Ferreira P."/>
            <person name="Findley K."/>
            <person name="Foster B."/>
            <person name="Gaskell J."/>
            <person name="Glotzer D."/>
            <person name="Gorecki P."/>
            <person name="Heitman J."/>
            <person name="Hesse C."/>
            <person name="Hori C."/>
            <person name="Igarashi K."/>
            <person name="Jurgens J.A."/>
            <person name="Kallen N."/>
            <person name="Kersten P."/>
            <person name="Kohler A."/>
            <person name="Kuees U."/>
            <person name="Kumar T.K.A."/>
            <person name="Kuo A."/>
            <person name="LaButti K."/>
            <person name="Larrondo L.F."/>
            <person name="Lindquist E."/>
            <person name="Ling A."/>
            <person name="Lombard V."/>
            <person name="Lucas S."/>
            <person name="Lundell T."/>
            <person name="Martin R."/>
            <person name="McLaughlin D.J."/>
            <person name="Morgenstern I."/>
            <person name="Morin E."/>
            <person name="Murat C."/>
            <person name="Nagy L.G."/>
            <person name="Nolan M."/>
            <person name="Ohm R.A."/>
            <person name="Patyshakuliyeva A."/>
            <person name="Rokas A."/>
            <person name="Ruiz-Duenas F.J."/>
            <person name="Sabat G."/>
            <person name="Salamov A."/>
            <person name="Samejima M."/>
            <person name="Schmutz J."/>
            <person name="Slot J.C."/>
            <person name="St John F."/>
            <person name="Stenlid J."/>
            <person name="Sun H."/>
            <person name="Sun S."/>
            <person name="Syed K."/>
            <person name="Tsang A."/>
            <person name="Wiebenga A."/>
            <person name="Young D."/>
            <person name="Pisabarro A."/>
            <person name="Eastwood D.C."/>
            <person name="Martin F."/>
            <person name="Cullen D."/>
            <person name="Grigoriev I.V."/>
            <person name="Hibbett D.S."/>
        </authorList>
    </citation>
    <scope>NUCLEOTIDE SEQUENCE [LARGE SCALE GENOMIC DNA]</scope>
    <source>
        <strain evidence="3 4">MD-104</strain>
    </source>
</reference>
<keyword evidence="1" id="KW-0812">Transmembrane</keyword>
<evidence type="ECO:0000259" key="2">
    <source>
        <dbReference type="Pfam" id="PF20151"/>
    </source>
</evidence>
<dbReference type="EMBL" id="KB468157">
    <property type="protein sequence ID" value="PCH44483.1"/>
    <property type="molecule type" value="Genomic_DNA"/>
</dbReference>
<dbReference type="Pfam" id="PF20151">
    <property type="entry name" value="DUF6533"/>
    <property type="match status" value="1"/>
</dbReference>
<dbReference type="Proteomes" id="UP000218811">
    <property type="component" value="Unassembled WGS sequence"/>
</dbReference>
<dbReference type="OrthoDB" id="3242409at2759"/>
<keyword evidence="1" id="KW-0472">Membrane</keyword>
<gene>
    <name evidence="3" type="ORF">WOLCODRAFT_77078</name>
</gene>
<evidence type="ECO:0000313" key="4">
    <source>
        <dbReference type="Proteomes" id="UP000218811"/>
    </source>
</evidence>
<name>A0A2H3JWY7_WOLCO</name>
<dbReference type="AlphaFoldDB" id="A0A2H3JWY7"/>
<feature type="transmembrane region" description="Helical" evidence="1">
    <location>
        <begin position="91"/>
        <end position="110"/>
    </location>
</feature>
<keyword evidence="4" id="KW-1185">Reference proteome</keyword>
<feature type="domain" description="DUF6533" evidence="2">
    <location>
        <begin position="1"/>
        <end position="37"/>
    </location>
</feature>
<feature type="non-terminal residue" evidence="3">
    <location>
        <position position="1"/>
    </location>
</feature>
<proteinExistence type="predicted"/>
<evidence type="ECO:0000313" key="3">
    <source>
        <dbReference type="EMBL" id="PCH44483.1"/>
    </source>
</evidence>
<protein>
    <recommendedName>
        <fullName evidence="2">DUF6533 domain-containing protein</fullName>
    </recommendedName>
</protein>